<comment type="caution">
    <text evidence="2">The sequence shown here is derived from an EMBL/GenBank/DDBJ whole genome shotgun (WGS) entry which is preliminary data.</text>
</comment>
<proteinExistence type="predicted"/>
<dbReference type="Pfam" id="PF24681">
    <property type="entry name" value="Kelch_KLHDC2_KLHL20_DRC7"/>
    <property type="match status" value="1"/>
</dbReference>
<dbReference type="SUPFAM" id="SSF81383">
    <property type="entry name" value="F-box domain"/>
    <property type="match status" value="1"/>
</dbReference>
<evidence type="ECO:0000256" key="1">
    <source>
        <dbReference type="ARBA" id="ARBA00022441"/>
    </source>
</evidence>
<sequence length="468" mass="51387">MADSSTSSTSSSGSPITQITKDHIFTILLLLPIDSVLAFAMTCKRFRATASSDALWESICRREWGPTSVDALKSSIHCQNRLPWMRLYKQVSQLDSVSCRKLSDPDGGMASPDARASHSLNFVSDCLVLFGGGCDGGRHLDDTWAAYIGNDCQRMLKWQKVNSGIPSGRFGHSCVVMGDFLVLFGGIDDHGIRRNDTWVGELACHETLGITVSWKLLDVGSVTPPHRGAHGACCIGNKKMVIHGGIGLNGFRLGDTWALEVSENFCFGTWHEIITHPSPPARSGHTLTCIGESRTVLFGGRGSGYEVLNDIWLLDSHADHHKWVQILYELQNIPGGVSLPRVGHSATCILGGRVLIYGGEDSSRHRKDDFWVLDLSAVPSFRVQPATVNSRRILAKMWKRLKAKGYKPRSQSFHRACTDHSGRYLYVFGGMVDGSLQPAEPSGLRFDGELFLVELVDMVLVQSSLACR</sequence>
<reference evidence="3" key="1">
    <citation type="submission" date="2016-06" db="EMBL/GenBank/DDBJ databases">
        <title>Parallel loss of symbiosis genes in relatives of nitrogen-fixing non-legume Parasponia.</title>
        <authorList>
            <person name="Van Velzen R."/>
            <person name="Holmer R."/>
            <person name="Bu F."/>
            <person name="Rutten L."/>
            <person name="Van Zeijl A."/>
            <person name="Liu W."/>
            <person name="Santuari L."/>
            <person name="Cao Q."/>
            <person name="Sharma T."/>
            <person name="Shen D."/>
            <person name="Roswanjaya Y."/>
            <person name="Wardhani T."/>
            <person name="Kalhor M.S."/>
            <person name="Jansen J."/>
            <person name="Van den Hoogen J."/>
            <person name="Gungor B."/>
            <person name="Hartog M."/>
            <person name="Hontelez J."/>
            <person name="Verver J."/>
            <person name="Yang W.-C."/>
            <person name="Schijlen E."/>
            <person name="Repin R."/>
            <person name="Schilthuizen M."/>
            <person name="Schranz E."/>
            <person name="Heidstra R."/>
            <person name="Miyata K."/>
            <person name="Fedorova E."/>
            <person name="Kohlen W."/>
            <person name="Bisseling T."/>
            <person name="Smit S."/>
            <person name="Geurts R."/>
        </authorList>
    </citation>
    <scope>NUCLEOTIDE SEQUENCE [LARGE SCALE GENOMIC DNA]</scope>
    <source>
        <strain evidence="3">cv. WU1-14</strain>
    </source>
</reference>
<dbReference type="EMBL" id="JXTB01000008">
    <property type="protein sequence ID" value="PON78517.1"/>
    <property type="molecule type" value="Genomic_DNA"/>
</dbReference>
<dbReference type="InterPro" id="IPR011043">
    <property type="entry name" value="Gal_Oxase/kelch_b-propeller"/>
</dbReference>
<dbReference type="Proteomes" id="UP000237105">
    <property type="component" value="Unassembled WGS sequence"/>
</dbReference>
<keyword evidence="3" id="KW-1185">Reference proteome</keyword>
<keyword evidence="1" id="KW-0880">Kelch repeat</keyword>
<dbReference type="STRING" id="3476.A0A2P5DZ14"/>
<dbReference type="SUPFAM" id="SSF50965">
    <property type="entry name" value="Galactose oxidase, central domain"/>
    <property type="match status" value="1"/>
</dbReference>
<dbReference type="PANTHER" id="PTHR46175">
    <property type="entry name" value="BACTERIOOPSIN TRANSCRIPTIONAL ACTIVATOR"/>
    <property type="match status" value="1"/>
</dbReference>
<dbReference type="SUPFAM" id="SSF117281">
    <property type="entry name" value="Kelch motif"/>
    <property type="match status" value="1"/>
</dbReference>
<dbReference type="Gene3D" id="1.20.1280.50">
    <property type="match status" value="1"/>
</dbReference>
<name>A0A2P5DZ14_PARAD</name>
<dbReference type="PANTHER" id="PTHR46175:SF4">
    <property type="entry name" value="BACTERIOOPSIN TRANSCRIPTIONAL ACTIVATOR"/>
    <property type="match status" value="1"/>
</dbReference>
<dbReference type="InterPro" id="IPR015915">
    <property type="entry name" value="Kelch-typ_b-propeller"/>
</dbReference>
<dbReference type="AlphaFoldDB" id="A0A2P5DZ14"/>
<accession>A0A2P5DZ14</accession>
<evidence type="ECO:0000313" key="2">
    <source>
        <dbReference type="EMBL" id="PON78517.1"/>
    </source>
</evidence>
<evidence type="ECO:0000313" key="3">
    <source>
        <dbReference type="Proteomes" id="UP000237105"/>
    </source>
</evidence>
<gene>
    <name evidence="2" type="ORF">PanWU01x14_017750</name>
</gene>
<dbReference type="InterPro" id="IPR036047">
    <property type="entry name" value="F-box-like_dom_sf"/>
</dbReference>
<dbReference type="FunFam" id="2.120.10.80:FF:000233">
    <property type="entry name" value="Uncharacterized protein"/>
    <property type="match status" value="1"/>
</dbReference>
<organism evidence="2 3">
    <name type="scientific">Parasponia andersonii</name>
    <name type="common">Sponia andersonii</name>
    <dbReference type="NCBI Taxonomy" id="3476"/>
    <lineage>
        <taxon>Eukaryota</taxon>
        <taxon>Viridiplantae</taxon>
        <taxon>Streptophyta</taxon>
        <taxon>Embryophyta</taxon>
        <taxon>Tracheophyta</taxon>
        <taxon>Spermatophyta</taxon>
        <taxon>Magnoliopsida</taxon>
        <taxon>eudicotyledons</taxon>
        <taxon>Gunneridae</taxon>
        <taxon>Pentapetalae</taxon>
        <taxon>rosids</taxon>
        <taxon>fabids</taxon>
        <taxon>Rosales</taxon>
        <taxon>Cannabaceae</taxon>
        <taxon>Parasponia</taxon>
    </lineage>
</organism>
<dbReference type="OrthoDB" id="10251809at2759"/>
<dbReference type="Gene3D" id="2.120.10.80">
    <property type="entry name" value="Kelch-type beta propeller"/>
    <property type="match status" value="2"/>
</dbReference>
<protein>
    <submittedName>
        <fullName evidence="2">F-box domain containing protein</fullName>
    </submittedName>
</protein>